<keyword evidence="1" id="KW-1185">Reference proteome</keyword>
<protein>
    <submittedName>
        <fullName evidence="2">Uncharacterized protein</fullName>
    </submittedName>
</protein>
<reference evidence="2" key="1">
    <citation type="submission" date="2022-11" db="UniProtKB">
        <authorList>
            <consortium name="WormBaseParasite"/>
        </authorList>
    </citation>
    <scope>IDENTIFICATION</scope>
</reference>
<dbReference type="Proteomes" id="UP000887574">
    <property type="component" value="Unplaced"/>
</dbReference>
<dbReference type="AlphaFoldDB" id="A0A915EN04"/>
<evidence type="ECO:0000313" key="1">
    <source>
        <dbReference type="Proteomes" id="UP000887574"/>
    </source>
</evidence>
<sequence length="83" mass="9250">MVFVKASGQISQLSTYASSPQYCSRVWHHTLWLCLVFTLCILLLELPECSSAPTFAQEGLARNHNGFFDSIDKEVVLGMKVAN</sequence>
<organism evidence="1 2">
    <name type="scientific">Ditylenchus dipsaci</name>
    <dbReference type="NCBI Taxonomy" id="166011"/>
    <lineage>
        <taxon>Eukaryota</taxon>
        <taxon>Metazoa</taxon>
        <taxon>Ecdysozoa</taxon>
        <taxon>Nematoda</taxon>
        <taxon>Chromadorea</taxon>
        <taxon>Rhabditida</taxon>
        <taxon>Tylenchina</taxon>
        <taxon>Tylenchomorpha</taxon>
        <taxon>Sphaerularioidea</taxon>
        <taxon>Anguinidae</taxon>
        <taxon>Anguininae</taxon>
        <taxon>Ditylenchus</taxon>
    </lineage>
</organism>
<evidence type="ECO:0000313" key="2">
    <source>
        <dbReference type="WBParaSite" id="jg7614"/>
    </source>
</evidence>
<name>A0A915EN04_9BILA</name>
<dbReference type="WBParaSite" id="jg7614">
    <property type="protein sequence ID" value="jg7614"/>
    <property type="gene ID" value="jg7614"/>
</dbReference>
<proteinExistence type="predicted"/>
<accession>A0A915EN04</accession>